<dbReference type="AlphaFoldDB" id="A0A3M0ABC1"/>
<dbReference type="RefSeq" id="WP_121875782.1">
    <property type="nucleotide sequence ID" value="NZ_REFJ01000001.1"/>
</dbReference>
<sequence>MLRVMIFVVVLLCSMQLAAAPVWQVKQGENTFYLGGTIHVLSAQDYPLPPSFDFAYDASDTLFFETDMSALNDVAIQQKLMQRVSLPNGETLQDYLDSVQYEALAGWLRHAQLPSQAFDRYKVGFVTIQMLMIELQRIGISAPGVDQHYFNRALIDDRNVGELESIDNHLSFFASYGEGFENELMEMTLDELESIELEMDSMRAAWRKGELSYLEAMYVQTMKDDFPDLYQSLLVERNKAWMPALVEMGETPETEFVLVGVAHLLGSDGLIQSLEKQGFQVTKVEQ</sequence>
<dbReference type="Proteomes" id="UP000267187">
    <property type="component" value="Unassembled WGS sequence"/>
</dbReference>
<evidence type="ECO:0000313" key="2">
    <source>
        <dbReference type="EMBL" id="RMA82451.1"/>
    </source>
</evidence>
<proteinExistence type="predicted"/>
<evidence type="ECO:0008006" key="4">
    <source>
        <dbReference type="Google" id="ProtNLM"/>
    </source>
</evidence>
<feature type="chain" id="PRO_5018169336" description="TraB family protein" evidence="1">
    <location>
        <begin position="20"/>
        <end position="286"/>
    </location>
</feature>
<dbReference type="InterPro" id="IPR002816">
    <property type="entry name" value="TraB/PrgY/GumN_fam"/>
</dbReference>
<reference evidence="2 3" key="1">
    <citation type="submission" date="2018-10" db="EMBL/GenBank/DDBJ databases">
        <title>Genomic Encyclopedia of Type Strains, Phase IV (KMG-IV): sequencing the most valuable type-strain genomes for metagenomic binning, comparative biology and taxonomic classification.</title>
        <authorList>
            <person name="Goeker M."/>
        </authorList>
    </citation>
    <scope>NUCLEOTIDE SEQUENCE [LARGE SCALE GENOMIC DNA]</scope>
    <source>
        <strain evidence="2 3">DSM 25080</strain>
    </source>
</reference>
<dbReference type="PANTHER" id="PTHR40590:SF1">
    <property type="entry name" value="CYTOPLASMIC PROTEIN"/>
    <property type="match status" value="1"/>
</dbReference>
<organism evidence="2 3">
    <name type="scientific">Umboniibacter marinipuniceus</name>
    <dbReference type="NCBI Taxonomy" id="569599"/>
    <lineage>
        <taxon>Bacteria</taxon>
        <taxon>Pseudomonadati</taxon>
        <taxon>Pseudomonadota</taxon>
        <taxon>Gammaproteobacteria</taxon>
        <taxon>Cellvibrionales</taxon>
        <taxon>Cellvibrionaceae</taxon>
        <taxon>Umboniibacter</taxon>
    </lineage>
</organism>
<dbReference type="CDD" id="cd14789">
    <property type="entry name" value="Tiki"/>
    <property type="match status" value="1"/>
</dbReference>
<dbReference type="OrthoDB" id="357294at2"/>
<keyword evidence="1" id="KW-0732">Signal</keyword>
<dbReference type="EMBL" id="REFJ01000001">
    <property type="protein sequence ID" value="RMA82451.1"/>
    <property type="molecule type" value="Genomic_DNA"/>
</dbReference>
<name>A0A3M0ABC1_9GAMM</name>
<comment type="caution">
    <text evidence="2">The sequence shown here is derived from an EMBL/GenBank/DDBJ whole genome shotgun (WGS) entry which is preliminary data.</text>
</comment>
<evidence type="ECO:0000256" key="1">
    <source>
        <dbReference type="SAM" id="SignalP"/>
    </source>
</evidence>
<keyword evidence="3" id="KW-1185">Reference proteome</keyword>
<gene>
    <name evidence="2" type="ORF">DFR27_0400</name>
</gene>
<accession>A0A3M0ABC1</accession>
<dbReference type="Pfam" id="PF01963">
    <property type="entry name" value="TraB_PrgY_gumN"/>
    <property type="match status" value="1"/>
</dbReference>
<protein>
    <recommendedName>
        <fullName evidence="4">TraB family protein</fullName>
    </recommendedName>
</protein>
<dbReference type="InterPro" id="IPR047111">
    <property type="entry name" value="YbaP-like"/>
</dbReference>
<feature type="signal peptide" evidence="1">
    <location>
        <begin position="1"/>
        <end position="19"/>
    </location>
</feature>
<evidence type="ECO:0000313" key="3">
    <source>
        <dbReference type="Proteomes" id="UP000267187"/>
    </source>
</evidence>
<dbReference type="PANTHER" id="PTHR40590">
    <property type="entry name" value="CYTOPLASMIC PROTEIN-RELATED"/>
    <property type="match status" value="1"/>
</dbReference>